<accession>A0ABQ6LRN5</accession>
<comment type="caution">
    <text evidence="3">The sequence shown here is derived from an EMBL/GenBank/DDBJ whole genome shotgun (WGS) entry which is preliminary data.</text>
</comment>
<feature type="signal peptide" evidence="2">
    <location>
        <begin position="1"/>
        <end position="27"/>
    </location>
</feature>
<dbReference type="EMBL" id="BSYI01000035">
    <property type="protein sequence ID" value="GMG84413.1"/>
    <property type="molecule type" value="Genomic_DNA"/>
</dbReference>
<evidence type="ECO:0000313" key="4">
    <source>
        <dbReference type="Proteomes" id="UP001239909"/>
    </source>
</evidence>
<sequence length="173" mass="17041">MAPIAATAGWRLGGALAAALVAGAAAAAGPSAGEVTRAKAALARLCAGQPGVCEEMARSVPESAPCHRDNSCLMDAIDRTRTICRRMPESTPCAQLTDMVRQLAAMNPDAGAGAGGLPAPEALPPAPALDSPGRRLRPPGSSAGQSAGQSTGQRAGESPGTAGGGGRWLKPPG</sequence>
<dbReference type="RefSeq" id="WP_285673460.1">
    <property type="nucleotide sequence ID" value="NZ_BSYI01000035.1"/>
</dbReference>
<protein>
    <submittedName>
        <fullName evidence="3">Uncharacterized protein</fullName>
    </submittedName>
</protein>
<evidence type="ECO:0000256" key="2">
    <source>
        <dbReference type="SAM" id="SignalP"/>
    </source>
</evidence>
<dbReference type="Proteomes" id="UP001239909">
    <property type="component" value="Unassembled WGS sequence"/>
</dbReference>
<gene>
    <name evidence="3" type="ORF">LNKW23_36290</name>
</gene>
<organism evidence="3 4">
    <name type="scientific">Paralimibaculum aggregatum</name>
    <dbReference type="NCBI Taxonomy" id="3036245"/>
    <lineage>
        <taxon>Bacteria</taxon>
        <taxon>Pseudomonadati</taxon>
        <taxon>Pseudomonadota</taxon>
        <taxon>Alphaproteobacteria</taxon>
        <taxon>Rhodobacterales</taxon>
        <taxon>Paracoccaceae</taxon>
        <taxon>Paralimibaculum</taxon>
    </lineage>
</organism>
<feature type="compositionally biased region" description="Low complexity" evidence="1">
    <location>
        <begin position="140"/>
        <end position="160"/>
    </location>
</feature>
<feature type="chain" id="PRO_5047087455" evidence="2">
    <location>
        <begin position="28"/>
        <end position="173"/>
    </location>
</feature>
<keyword evidence="4" id="KW-1185">Reference proteome</keyword>
<evidence type="ECO:0000313" key="3">
    <source>
        <dbReference type="EMBL" id="GMG84413.1"/>
    </source>
</evidence>
<keyword evidence="2" id="KW-0732">Signal</keyword>
<reference evidence="3 4" key="1">
    <citation type="submission" date="2023-04" db="EMBL/GenBank/DDBJ databases">
        <title>Marinoamorphus aggregata gen. nov., sp. Nov., isolate from tissue of brittle star Ophioplocus japonicus.</title>
        <authorList>
            <person name="Kawano K."/>
            <person name="Sawayama S."/>
            <person name="Nakagawa S."/>
        </authorList>
    </citation>
    <scope>NUCLEOTIDE SEQUENCE [LARGE SCALE GENOMIC DNA]</scope>
    <source>
        <strain evidence="3 4">NKW23</strain>
    </source>
</reference>
<proteinExistence type="predicted"/>
<feature type="region of interest" description="Disordered" evidence="1">
    <location>
        <begin position="111"/>
        <end position="173"/>
    </location>
</feature>
<evidence type="ECO:0000256" key="1">
    <source>
        <dbReference type="SAM" id="MobiDB-lite"/>
    </source>
</evidence>
<name>A0ABQ6LRN5_9RHOB</name>